<dbReference type="InterPro" id="IPR006612">
    <property type="entry name" value="THAP_Znf"/>
</dbReference>
<evidence type="ECO:0000256" key="2">
    <source>
        <dbReference type="ARBA" id="ARBA00022771"/>
    </source>
</evidence>
<keyword evidence="4" id="KW-0238">DNA-binding</keyword>
<evidence type="ECO:0000256" key="1">
    <source>
        <dbReference type="ARBA" id="ARBA00022723"/>
    </source>
</evidence>
<comment type="caution">
    <text evidence="6">The sequence shown here is derived from an EMBL/GenBank/DDBJ whole genome shotgun (WGS) entry which is preliminary data.</text>
</comment>
<keyword evidence="1" id="KW-0479">Metal-binding</keyword>
<gene>
    <name evidence="6" type="ORF">GDO78_002750</name>
</gene>
<dbReference type="Proteomes" id="UP000770717">
    <property type="component" value="Unassembled WGS sequence"/>
</dbReference>
<dbReference type="AlphaFoldDB" id="A0A8J6K341"/>
<evidence type="ECO:0000259" key="5">
    <source>
        <dbReference type="Pfam" id="PF05485"/>
    </source>
</evidence>
<reference evidence="6" key="1">
    <citation type="thesis" date="2020" institute="ProQuest LLC" country="789 East Eisenhower Parkway, Ann Arbor, MI, USA">
        <title>Comparative Genomics and Chromosome Evolution.</title>
        <authorList>
            <person name="Mudd A.B."/>
        </authorList>
    </citation>
    <scope>NUCLEOTIDE SEQUENCE</scope>
    <source>
        <strain evidence="6">HN-11 Male</strain>
        <tissue evidence="6">Kidney and liver</tissue>
    </source>
</reference>
<evidence type="ECO:0000313" key="7">
    <source>
        <dbReference type="Proteomes" id="UP000770717"/>
    </source>
</evidence>
<protein>
    <recommendedName>
        <fullName evidence="5">THAP-type domain-containing protein</fullName>
    </recommendedName>
</protein>
<organism evidence="6 7">
    <name type="scientific">Eleutherodactylus coqui</name>
    <name type="common">Puerto Rican coqui</name>
    <dbReference type="NCBI Taxonomy" id="57060"/>
    <lineage>
        <taxon>Eukaryota</taxon>
        <taxon>Metazoa</taxon>
        <taxon>Chordata</taxon>
        <taxon>Craniata</taxon>
        <taxon>Vertebrata</taxon>
        <taxon>Euteleostomi</taxon>
        <taxon>Amphibia</taxon>
        <taxon>Batrachia</taxon>
        <taxon>Anura</taxon>
        <taxon>Neobatrachia</taxon>
        <taxon>Hyloidea</taxon>
        <taxon>Eleutherodactylidae</taxon>
        <taxon>Eleutherodactylinae</taxon>
        <taxon>Eleutherodactylus</taxon>
        <taxon>Eleutherodactylus</taxon>
    </lineage>
</organism>
<sequence length="177" mass="19922">MFYDLDGLSQKILEGNKHNKYRLCSCHFTPDSYLTHDSIRSLRADAVPSIFPIPIEGECVISESLKKKRASRQKRLLQCAAQSTAVNFTPGEQEMVVDLEFKRDGFCNMGTQTDYTMSNSIVVVSQIQVPESSVIYSPIAAGRYFKSQFMSSPVESQLRIKKSSSTDCDSPIKYEII</sequence>
<dbReference type="GO" id="GO:0008270">
    <property type="term" value="F:zinc ion binding"/>
    <property type="evidence" value="ECO:0007669"/>
    <property type="project" value="UniProtKB-KW"/>
</dbReference>
<dbReference type="EMBL" id="WNTK01000010">
    <property type="protein sequence ID" value="KAG9477516.1"/>
    <property type="molecule type" value="Genomic_DNA"/>
</dbReference>
<proteinExistence type="predicted"/>
<dbReference type="GO" id="GO:0003677">
    <property type="term" value="F:DNA binding"/>
    <property type="evidence" value="ECO:0007669"/>
    <property type="project" value="UniProtKB-KW"/>
</dbReference>
<keyword evidence="7" id="KW-1185">Reference proteome</keyword>
<evidence type="ECO:0000256" key="3">
    <source>
        <dbReference type="ARBA" id="ARBA00022833"/>
    </source>
</evidence>
<dbReference type="PANTHER" id="PTHR28624">
    <property type="entry name" value="COILED-COIL DOMAIN-CONTAINING PROTEIN 51"/>
    <property type="match status" value="1"/>
</dbReference>
<dbReference type="Pfam" id="PF05485">
    <property type="entry name" value="THAP"/>
    <property type="match status" value="1"/>
</dbReference>
<dbReference type="OrthoDB" id="7312725at2759"/>
<name>A0A8J6K341_ELECQ</name>
<evidence type="ECO:0000313" key="6">
    <source>
        <dbReference type="EMBL" id="KAG9477516.1"/>
    </source>
</evidence>
<dbReference type="SUPFAM" id="SSF57716">
    <property type="entry name" value="Glucocorticoid receptor-like (DNA-binding domain)"/>
    <property type="match status" value="1"/>
</dbReference>
<keyword evidence="2" id="KW-0863">Zinc-finger</keyword>
<evidence type="ECO:0000256" key="4">
    <source>
        <dbReference type="ARBA" id="ARBA00023125"/>
    </source>
</evidence>
<feature type="domain" description="THAP-type" evidence="5">
    <location>
        <begin position="16"/>
        <end position="51"/>
    </location>
</feature>
<accession>A0A8J6K341</accession>
<dbReference type="InterPro" id="IPR037660">
    <property type="entry name" value="CCDC51"/>
</dbReference>
<keyword evidence="3" id="KW-0862">Zinc</keyword>
<dbReference type="PANTHER" id="PTHR28624:SF1">
    <property type="entry name" value="MITOCHONDRIAL POTASSIUM CHANNEL"/>
    <property type="match status" value="1"/>
</dbReference>